<dbReference type="Proteomes" id="UP000218334">
    <property type="component" value="Unassembled WGS sequence"/>
</dbReference>
<sequence>MSTQADILPDITDDYKAEIFQILDGVLNPMILMALLYENGKSFWTAYLTISGGSLAQSFVWVKGVTASASTILADLYIIWCCWMVWGQRWVVVLLPILSLICVIVVKVIEIYHSYFKAPDEVFLTLYVSFILTTTLWCTILIIYRILTVTGVKHGAGSQLKAYRRCIKVLVESSALYSISLIVYLAFAIYGGIEIMYLDPIAGIAKGMAPTILIGRAAAGHTHPNDDYDESTVSSLHFQAASEVSTTSYQESTMESAVLETDIEAQHQQSDELVVVVEST</sequence>
<feature type="transmembrane region" description="Helical" evidence="1">
    <location>
        <begin position="93"/>
        <end position="112"/>
    </location>
</feature>
<organism evidence="2 3">
    <name type="scientific">Armillaria solidipes</name>
    <dbReference type="NCBI Taxonomy" id="1076256"/>
    <lineage>
        <taxon>Eukaryota</taxon>
        <taxon>Fungi</taxon>
        <taxon>Dikarya</taxon>
        <taxon>Basidiomycota</taxon>
        <taxon>Agaricomycotina</taxon>
        <taxon>Agaricomycetes</taxon>
        <taxon>Agaricomycetidae</taxon>
        <taxon>Agaricales</taxon>
        <taxon>Marasmiineae</taxon>
        <taxon>Physalacriaceae</taxon>
        <taxon>Armillaria</taxon>
    </lineage>
</organism>
<evidence type="ECO:0000256" key="1">
    <source>
        <dbReference type="SAM" id="Phobius"/>
    </source>
</evidence>
<feature type="transmembrane region" description="Helical" evidence="1">
    <location>
        <begin position="169"/>
        <end position="190"/>
    </location>
</feature>
<name>A0A2H3CDU2_9AGAR</name>
<dbReference type="STRING" id="1076256.A0A2H3CDU2"/>
<keyword evidence="1" id="KW-0812">Transmembrane</keyword>
<feature type="transmembrane region" description="Helical" evidence="1">
    <location>
        <begin position="124"/>
        <end position="148"/>
    </location>
</feature>
<gene>
    <name evidence="2" type="ORF">ARMSODRAFT_1055789</name>
</gene>
<keyword evidence="3" id="KW-1185">Reference proteome</keyword>
<reference evidence="3" key="1">
    <citation type="journal article" date="2017" name="Nat. Ecol. Evol.">
        <title>Genome expansion and lineage-specific genetic innovations in the forest pathogenic fungi Armillaria.</title>
        <authorList>
            <person name="Sipos G."/>
            <person name="Prasanna A.N."/>
            <person name="Walter M.C."/>
            <person name="O'Connor E."/>
            <person name="Balint B."/>
            <person name="Krizsan K."/>
            <person name="Kiss B."/>
            <person name="Hess J."/>
            <person name="Varga T."/>
            <person name="Slot J."/>
            <person name="Riley R."/>
            <person name="Boka B."/>
            <person name="Rigling D."/>
            <person name="Barry K."/>
            <person name="Lee J."/>
            <person name="Mihaltcheva S."/>
            <person name="LaButti K."/>
            <person name="Lipzen A."/>
            <person name="Waldron R."/>
            <person name="Moloney N.M."/>
            <person name="Sperisen C."/>
            <person name="Kredics L."/>
            <person name="Vagvoelgyi C."/>
            <person name="Patrignani A."/>
            <person name="Fitzpatrick D."/>
            <person name="Nagy I."/>
            <person name="Doyle S."/>
            <person name="Anderson J.B."/>
            <person name="Grigoriev I.V."/>
            <person name="Gueldener U."/>
            <person name="Muensterkoetter M."/>
            <person name="Nagy L.G."/>
        </authorList>
    </citation>
    <scope>NUCLEOTIDE SEQUENCE [LARGE SCALE GENOMIC DNA]</scope>
    <source>
        <strain evidence="3">28-4</strain>
    </source>
</reference>
<proteinExistence type="predicted"/>
<keyword evidence="1" id="KW-0472">Membrane</keyword>
<dbReference type="AlphaFoldDB" id="A0A2H3CDU2"/>
<keyword evidence="1" id="KW-1133">Transmembrane helix</keyword>
<accession>A0A2H3CDU2</accession>
<feature type="transmembrane region" description="Helical" evidence="1">
    <location>
        <begin position="68"/>
        <end position="86"/>
    </location>
</feature>
<evidence type="ECO:0000313" key="3">
    <source>
        <dbReference type="Proteomes" id="UP000218334"/>
    </source>
</evidence>
<dbReference type="EMBL" id="KZ293418">
    <property type="protein sequence ID" value="PBK74957.1"/>
    <property type="molecule type" value="Genomic_DNA"/>
</dbReference>
<evidence type="ECO:0000313" key="2">
    <source>
        <dbReference type="EMBL" id="PBK74957.1"/>
    </source>
</evidence>
<protein>
    <submittedName>
        <fullName evidence="2">Uncharacterized protein</fullName>
    </submittedName>
</protein>